<dbReference type="AlphaFoldDB" id="A0A9P4UMX2"/>
<evidence type="ECO:0000256" key="1">
    <source>
        <dbReference type="SAM" id="MobiDB-lite"/>
    </source>
</evidence>
<gene>
    <name evidence="3" type="ORF">K431DRAFT_120007</name>
</gene>
<protein>
    <submittedName>
        <fullName evidence="3">HET-domain-containing protein</fullName>
    </submittedName>
</protein>
<proteinExistence type="predicted"/>
<dbReference type="OrthoDB" id="2157530at2759"/>
<dbReference type="InterPro" id="IPR010730">
    <property type="entry name" value="HET"/>
</dbReference>
<dbReference type="PANTHER" id="PTHR24148:SF64">
    <property type="entry name" value="HETEROKARYON INCOMPATIBILITY DOMAIN-CONTAINING PROTEIN"/>
    <property type="match status" value="1"/>
</dbReference>
<reference evidence="3" key="1">
    <citation type="journal article" date="2020" name="Stud. Mycol.">
        <title>101 Dothideomycetes genomes: a test case for predicting lifestyles and emergence of pathogens.</title>
        <authorList>
            <person name="Haridas S."/>
            <person name="Albert R."/>
            <person name="Binder M."/>
            <person name="Bloem J."/>
            <person name="Labutti K."/>
            <person name="Salamov A."/>
            <person name="Andreopoulos B."/>
            <person name="Baker S."/>
            <person name="Barry K."/>
            <person name="Bills G."/>
            <person name="Bluhm B."/>
            <person name="Cannon C."/>
            <person name="Castanera R."/>
            <person name="Culley D."/>
            <person name="Daum C."/>
            <person name="Ezra D."/>
            <person name="Gonzalez J."/>
            <person name="Henrissat B."/>
            <person name="Kuo A."/>
            <person name="Liang C."/>
            <person name="Lipzen A."/>
            <person name="Lutzoni F."/>
            <person name="Magnuson J."/>
            <person name="Mondo S."/>
            <person name="Nolan M."/>
            <person name="Ohm R."/>
            <person name="Pangilinan J."/>
            <person name="Park H.-J."/>
            <person name="Ramirez L."/>
            <person name="Alfaro M."/>
            <person name="Sun H."/>
            <person name="Tritt A."/>
            <person name="Yoshinaga Y."/>
            <person name="Zwiers L.-H."/>
            <person name="Turgeon B."/>
            <person name="Goodwin S."/>
            <person name="Spatafora J."/>
            <person name="Crous P."/>
            <person name="Grigoriev I."/>
        </authorList>
    </citation>
    <scope>NUCLEOTIDE SEQUENCE</scope>
    <source>
        <strain evidence="3">CBS 116435</strain>
    </source>
</reference>
<comment type="caution">
    <text evidence="3">The sequence shown here is derived from an EMBL/GenBank/DDBJ whole genome shotgun (WGS) entry which is preliminary data.</text>
</comment>
<dbReference type="Proteomes" id="UP000799441">
    <property type="component" value="Unassembled WGS sequence"/>
</dbReference>
<dbReference type="InterPro" id="IPR052895">
    <property type="entry name" value="HetReg/Transcr_Mod"/>
</dbReference>
<evidence type="ECO:0000259" key="2">
    <source>
        <dbReference type="Pfam" id="PF06985"/>
    </source>
</evidence>
<dbReference type="Pfam" id="PF06985">
    <property type="entry name" value="HET"/>
    <property type="match status" value="1"/>
</dbReference>
<dbReference type="PANTHER" id="PTHR24148">
    <property type="entry name" value="ANKYRIN REPEAT DOMAIN-CONTAINING PROTEIN 39 HOMOLOG-RELATED"/>
    <property type="match status" value="1"/>
</dbReference>
<organism evidence="3 4">
    <name type="scientific">Polychaeton citri CBS 116435</name>
    <dbReference type="NCBI Taxonomy" id="1314669"/>
    <lineage>
        <taxon>Eukaryota</taxon>
        <taxon>Fungi</taxon>
        <taxon>Dikarya</taxon>
        <taxon>Ascomycota</taxon>
        <taxon>Pezizomycotina</taxon>
        <taxon>Dothideomycetes</taxon>
        <taxon>Dothideomycetidae</taxon>
        <taxon>Capnodiales</taxon>
        <taxon>Capnodiaceae</taxon>
        <taxon>Polychaeton</taxon>
    </lineage>
</organism>
<dbReference type="EMBL" id="MU003814">
    <property type="protein sequence ID" value="KAF2719218.1"/>
    <property type="molecule type" value="Genomic_DNA"/>
</dbReference>
<feature type="region of interest" description="Disordered" evidence="1">
    <location>
        <begin position="294"/>
        <end position="313"/>
    </location>
</feature>
<dbReference type="Pfam" id="PF26639">
    <property type="entry name" value="Het-6_barrel"/>
    <property type="match status" value="1"/>
</dbReference>
<evidence type="ECO:0000313" key="4">
    <source>
        <dbReference type="Proteomes" id="UP000799441"/>
    </source>
</evidence>
<accession>A0A9P4UMX2</accession>
<feature type="domain" description="Heterokaryon incompatibility" evidence="2">
    <location>
        <begin position="61"/>
        <end position="214"/>
    </location>
</feature>
<keyword evidence="4" id="KW-1185">Reference proteome</keyword>
<evidence type="ECO:0000313" key="3">
    <source>
        <dbReference type="EMBL" id="KAF2719218.1"/>
    </source>
</evidence>
<name>A0A9P4UMX2_9PEZI</name>
<sequence>MNFTRYIPRRDSRENTLEYHYGLLKGKTSIRLAQIRPGSGHKGLAIDLIDAYVTGANRLSYDALSYVWADANGEIRRDKNISCNGKSLPITETLLEALRRFRDPDHVVTLWIDQICICQDRHLERSEQVKMMGEIFRGANKVVVWLGKDYDDSQAGMQLVSQLVKIADQRRNLKRIGNTDLELHGLPSSGHKRWKALSEILKRPWFWRTWIVQEVVLNPNVHLVLGPNMVTWDELERIIYLLEGPAPSSWQVDQAVTASELPFSRINRIRLRHQHRLLSPLTPTIQQLALERSFSNEPESYEREDIANETADGESDPELLDLLLMSRDLGASDPRDKIYALLGIAKHDVDVDYTASPKTVFMDFALSTMGSVIEMAQERATQGLDTLTRDRDVRRAFLLLACAGRHNQDPKLDLPSWVPDWTTSLQSRPLMFGIHGKRFSAGGSLLSTFDWQHDTGLMLCGKLFDTVGAAGRHRLQHDSLEHGEDPHKMIRDWWQEACQIAALCRDLAVCKHGYYTGEARNRRRGSLLDDSELTQQDAVHSASQTLTLGPTRGRVLFVSGSGFVGLAPHGTLEGDLIFVVVGIDVPLVLRPFEEAYELIGEVYVQGIMDGEALAMEQLLVQDVMIR</sequence>